<feature type="transmembrane region" description="Helical" evidence="1">
    <location>
        <begin position="174"/>
        <end position="195"/>
    </location>
</feature>
<keyword evidence="1" id="KW-0472">Membrane</keyword>
<dbReference type="AlphaFoldDB" id="A0A0F9SUM6"/>
<evidence type="ECO:0000313" key="2">
    <source>
        <dbReference type="EMBL" id="KKN40646.1"/>
    </source>
</evidence>
<feature type="transmembrane region" description="Helical" evidence="1">
    <location>
        <begin position="107"/>
        <end position="131"/>
    </location>
</feature>
<sequence>MRKNVSLFILILHQVLFIIIYLIPFNIISEKNDEISLTFALILLFIIYLSTFSILYKVIFKEISIYVFGIMVFIVGFLCNIVAIIISPEYFMWKWSISVLTHHPGGGFMRIGFIISYNLAIPFFIKFGRLLKAETINDHLRKLAVACGIFTSVAAMLAGTFSGRNTLNSTLHGLFALLSWLGGAVVCLLFGLLMLKNSRFSKSISNFSFLISGFLLFYLIPFFIVNFCNLFPETSPVYAFGRNIYFIMPLFEWIVIFSVFTWYLFISIYVFRENIN</sequence>
<feature type="transmembrane region" description="Helical" evidence="1">
    <location>
        <begin position="35"/>
        <end position="56"/>
    </location>
</feature>
<feature type="transmembrane region" description="Helical" evidence="1">
    <location>
        <begin position="143"/>
        <end position="162"/>
    </location>
</feature>
<keyword evidence="1" id="KW-0812">Transmembrane</keyword>
<accession>A0A0F9SUM6</accession>
<feature type="transmembrane region" description="Helical" evidence="1">
    <location>
        <begin position="244"/>
        <end position="271"/>
    </location>
</feature>
<protein>
    <submittedName>
        <fullName evidence="2">Uncharacterized protein</fullName>
    </submittedName>
</protein>
<reference evidence="2" key="1">
    <citation type="journal article" date="2015" name="Nature">
        <title>Complex archaea that bridge the gap between prokaryotes and eukaryotes.</title>
        <authorList>
            <person name="Spang A."/>
            <person name="Saw J.H."/>
            <person name="Jorgensen S.L."/>
            <person name="Zaremba-Niedzwiedzka K."/>
            <person name="Martijn J."/>
            <person name="Lind A.E."/>
            <person name="van Eijk R."/>
            <person name="Schleper C."/>
            <person name="Guy L."/>
            <person name="Ettema T.J."/>
        </authorList>
    </citation>
    <scope>NUCLEOTIDE SEQUENCE</scope>
</reference>
<feature type="transmembrane region" description="Helical" evidence="1">
    <location>
        <begin position="7"/>
        <end position="29"/>
    </location>
</feature>
<feature type="transmembrane region" description="Helical" evidence="1">
    <location>
        <begin position="207"/>
        <end position="232"/>
    </location>
</feature>
<dbReference type="EMBL" id="LAZR01001692">
    <property type="protein sequence ID" value="KKN40646.1"/>
    <property type="molecule type" value="Genomic_DNA"/>
</dbReference>
<comment type="caution">
    <text evidence="2">The sequence shown here is derived from an EMBL/GenBank/DDBJ whole genome shotgun (WGS) entry which is preliminary data.</text>
</comment>
<organism evidence="2">
    <name type="scientific">marine sediment metagenome</name>
    <dbReference type="NCBI Taxonomy" id="412755"/>
    <lineage>
        <taxon>unclassified sequences</taxon>
        <taxon>metagenomes</taxon>
        <taxon>ecological metagenomes</taxon>
    </lineage>
</organism>
<proteinExistence type="predicted"/>
<name>A0A0F9SUM6_9ZZZZ</name>
<gene>
    <name evidence="2" type="ORF">LCGC14_0731310</name>
</gene>
<feature type="transmembrane region" description="Helical" evidence="1">
    <location>
        <begin position="63"/>
        <end position="87"/>
    </location>
</feature>
<keyword evidence="1" id="KW-1133">Transmembrane helix</keyword>
<evidence type="ECO:0000256" key="1">
    <source>
        <dbReference type="SAM" id="Phobius"/>
    </source>
</evidence>